<dbReference type="PROSITE" id="PS50943">
    <property type="entry name" value="HTH_CROC1"/>
    <property type="match status" value="1"/>
</dbReference>
<name>A0A7X6DGN7_9BURK</name>
<dbReference type="Proteomes" id="UP000521868">
    <property type="component" value="Unassembled WGS sequence"/>
</dbReference>
<dbReference type="Pfam" id="PF01381">
    <property type="entry name" value="HTH_3"/>
    <property type="match status" value="1"/>
</dbReference>
<accession>A0A7X6DGN7</accession>
<dbReference type="CDD" id="cd00093">
    <property type="entry name" value="HTH_XRE"/>
    <property type="match status" value="1"/>
</dbReference>
<dbReference type="Gene3D" id="1.10.260.40">
    <property type="entry name" value="lambda repressor-like DNA-binding domains"/>
    <property type="match status" value="1"/>
</dbReference>
<evidence type="ECO:0000259" key="1">
    <source>
        <dbReference type="PROSITE" id="PS50943"/>
    </source>
</evidence>
<gene>
    <name evidence="2" type="ORF">RAMLITH_13395</name>
</gene>
<comment type="caution">
    <text evidence="2">The sequence shown here is derived from an EMBL/GenBank/DDBJ whole genome shotgun (WGS) entry which is preliminary data.</text>
</comment>
<evidence type="ECO:0000313" key="2">
    <source>
        <dbReference type="EMBL" id="NKE66822.1"/>
    </source>
</evidence>
<sequence length="85" mass="9669">MTQTPAGAENRAKFFLPRCKQLRMNKGKSMNDLAKEAEVDRASVKKIESKHAVTELMASKVFNALNQWHSQTLERAKEITVIRPN</sequence>
<organism evidence="2 3">
    <name type="scientific">Ramlibacter lithotrophicus</name>
    <dbReference type="NCBI Taxonomy" id="2606681"/>
    <lineage>
        <taxon>Bacteria</taxon>
        <taxon>Pseudomonadati</taxon>
        <taxon>Pseudomonadota</taxon>
        <taxon>Betaproteobacteria</taxon>
        <taxon>Burkholderiales</taxon>
        <taxon>Comamonadaceae</taxon>
        <taxon>Ramlibacter</taxon>
    </lineage>
</organism>
<dbReference type="EMBL" id="VTOX01000004">
    <property type="protein sequence ID" value="NKE66822.1"/>
    <property type="molecule type" value="Genomic_DNA"/>
</dbReference>
<protein>
    <submittedName>
        <fullName evidence="2">Helix-turn-helix transcriptional regulator</fullName>
    </submittedName>
</protein>
<keyword evidence="3" id="KW-1185">Reference proteome</keyword>
<proteinExistence type="predicted"/>
<feature type="domain" description="HTH cro/C1-type" evidence="1">
    <location>
        <begin position="20"/>
        <end position="66"/>
    </location>
</feature>
<evidence type="ECO:0000313" key="3">
    <source>
        <dbReference type="Proteomes" id="UP000521868"/>
    </source>
</evidence>
<dbReference type="InterPro" id="IPR001387">
    <property type="entry name" value="Cro/C1-type_HTH"/>
</dbReference>
<dbReference type="AlphaFoldDB" id="A0A7X6DGN7"/>
<dbReference type="RefSeq" id="WP_168107940.1">
    <property type="nucleotide sequence ID" value="NZ_VTOX01000004.1"/>
</dbReference>
<reference evidence="2 3" key="1">
    <citation type="journal article" date="2020" name="Nature">
        <title>Bacterial chemolithoautotrophy via manganese oxidation.</title>
        <authorList>
            <person name="Yu H."/>
            <person name="Leadbetter J.R."/>
        </authorList>
    </citation>
    <scope>NUCLEOTIDE SEQUENCE [LARGE SCALE GENOMIC DNA]</scope>
    <source>
        <strain evidence="2 3">RBP-1</strain>
    </source>
</reference>
<dbReference type="InterPro" id="IPR010982">
    <property type="entry name" value="Lambda_DNA-bd_dom_sf"/>
</dbReference>
<dbReference type="GO" id="GO:0003677">
    <property type="term" value="F:DNA binding"/>
    <property type="evidence" value="ECO:0007669"/>
    <property type="project" value="InterPro"/>
</dbReference>
<dbReference type="SUPFAM" id="SSF47413">
    <property type="entry name" value="lambda repressor-like DNA-binding domains"/>
    <property type="match status" value="1"/>
</dbReference>